<dbReference type="EMBL" id="JAULSO010000002">
    <property type="protein sequence ID" value="KAK3687724.1"/>
    <property type="molecule type" value="Genomic_DNA"/>
</dbReference>
<evidence type="ECO:0000313" key="3">
    <source>
        <dbReference type="Proteomes" id="UP001270362"/>
    </source>
</evidence>
<gene>
    <name evidence="2" type="ORF">B0T22DRAFT_457890</name>
</gene>
<sequence length="218" mass="23863">MRAGIRTGGSDQAFYQTVRFWSSLDFRSTFTPQRSPPNPGLIVMIKQASNPGHARKAASVESERPPAATGSKQSSLRNKHPFMYSYRHGVYFGRSARARQAVSICVLWTFRSSTLPILSKSVGCSLDSLRVSFGQACEAYVGDRTFRWGLAGVGPEKRGWTVGGGGWILFQQPRDLEPWSSVKALEGLGLGLASGCLPIDARWPAVVHHHLKLGSLVF</sequence>
<name>A0AAE1CBR9_9PEZI</name>
<accession>A0AAE1CBR9</accession>
<dbReference type="AlphaFoldDB" id="A0AAE1CBR9"/>
<reference evidence="2" key="2">
    <citation type="submission" date="2023-06" db="EMBL/GenBank/DDBJ databases">
        <authorList>
            <consortium name="Lawrence Berkeley National Laboratory"/>
            <person name="Haridas S."/>
            <person name="Hensen N."/>
            <person name="Bonometti L."/>
            <person name="Westerberg I."/>
            <person name="Brannstrom I.O."/>
            <person name="Guillou S."/>
            <person name="Cros-Aarteil S."/>
            <person name="Calhoun S."/>
            <person name="Kuo A."/>
            <person name="Mondo S."/>
            <person name="Pangilinan J."/>
            <person name="Riley R."/>
            <person name="Labutti K."/>
            <person name="Andreopoulos B."/>
            <person name="Lipzen A."/>
            <person name="Chen C."/>
            <person name="Yanf M."/>
            <person name="Daum C."/>
            <person name="Ng V."/>
            <person name="Clum A."/>
            <person name="Steindorff A."/>
            <person name="Ohm R."/>
            <person name="Martin F."/>
            <person name="Silar P."/>
            <person name="Natvig D."/>
            <person name="Lalanne C."/>
            <person name="Gautier V."/>
            <person name="Ament-Velasquez S.L."/>
            <person name="Kruys A."/>
            <person name="Hutchinson M.I."/>
            <person name="Powell A.J."/>
            <person name="Barry K."/>
            <person name="Miller A.N."/>
            <person name="Grigoriev I.V."/>
            <person name="Debuchy R."/>
            <person name="Gladieux P."/>
            <person name="Thoren M.H."/>
            <person name="Johannesson H."/>
        </authorList>
    </citation>
    <scope>NUCLEOTIDE SEQUENCE</scope>
    <source>
        <strain evidence="2">CBS 314.62</strain>
    </source>
</reference>
<evidence type="ECO:0000256" key="1">
    <source>
        <dbReference type="SAM" id="MobiDB-lite"/>
    </source>
</evidence>
<evidence type="ECO:0000313" key="2">
    <source>
        <dbReference type="EMBL" id="KAK3687724.1"/>
    </source>
</evidence>
<organism evidence="2 3">
    <name type="scientific">Podospora appendiculata</name>
    <dbReference type="NCBI Taxonomy" id="314037"/>
    <lineage>
        <taxon>Eukaryota</taxon>
        <taxon>Fungi</taxon>
        <taxon>Dikarya</taxon>
        <taxon>Ascomycota</taxon>
        <taxon>Pezizomycotina</taxon>
        <taxon>Sordariomycetes</taxon>
        <taxon>Sordariomycetidae</taxon>
        <taxon>Sordariales</taxon>
        <taxon>Podosporaceae</taxon>
        <taxon>Podospora</taxon>
    </lineage>
</organism>
<proteinExistence type="predicted"/>
<comment type="caution">
    <text evidence="2">The sequence shown here is derived from an EMBL/GenBank/DDBJ whole genome shotgun (WGS) entry which is preliminary data.</text>
</comment>
<keyword evidence="3" id="KW-1185">Reference proteome</keyword>
<reference evidence="2" key="1">
    <citation type="journal article" date="2023" name="Mol. Phylogenet. Evol.">
        <title>Genome-scale phylogeny and comparative genomics of the fungal order Sordariales.</title>
        <authorList>
            <person name="Hensen N."/>
            <person name="Bonometti L."/>
            <person name="Westerberg I."/>
            <person name="Brannstrom I.O."/>
            <person name="Guillou S."/>
            <person name="Cros-Aarteil S."/>
            <person name="Calhoun S."/>
            <person name="Haridas S."/>
            <person name="Kuo A."/>
            <person name="Mondo S."/>
            <person name="Pangilinan J."/>
            <person name="Riley R."/>
            <person name="LaButti K."/>
            <person name="Andreopoulos B."/>
            <person name="Lipzen A."/>
            <person name="Chen C."/>
            <person name="Yan M."/>
            <person name="Daum C."/>
            <person name="Ng V."/>
            <person name="Clum A."/>
            <person name="Steindorff A."/>
            <person name="Ohm R.A."/>
            <person name="Martin F."/>
            <person name="Silar P."/>
            <person name="Natvig D.O."/>
            <person name="Lalanne C."/>
            <person name="Gautier V."/>
            <person name="Ament-Velasquez S.L."/>
            <person name="Kruys A."/>
            <person name="Hutchinson M.I."/>
            <person name="Powell A.J."/>
            <person name="Barry K."/>
            <person name="Miller A.N."/>
            <person name="Grigoriev I.V."/>
            <person name="Debuchy R."/>
            <person name="Gladieux P."/>
            <person name="Hiltunen Thoren M."/>
            <person name="Johannesson H."/>
        </authorList>
    </citation>
    <scope>NUCLEOTIDE SEQUENCE</scope>
    <source>
        <strain evidence="2">CBS 314.62</strain>
    </source>
</reference>
<feature type="region of interest" description="Disordered" evidence="1">
    <location>
        <begin position="53"/>
        <end position="75"/>
    </location>
</feature>
<dbReference type="Proteomes" id="UP001270362">
    <property type="component" value="Unassembled WGS sequence"/>
</dbReference>
<protein>
    <submittedName>
        <fullName evidence="2">Uncharacterized protein</fullName>
    </submittedName>
</protein>